<organism evidence="1 2">
    <name type="scientific">Mucilaginibacter robiniae</name>
    <dbReference type="NCBI Taxonomy" id="2728022"/>
    <lineage>
        <taxon>Bacteria</taxon>
        <taxon>Pseudomonadati</taxon>
        <taxon>Bacteroidota</taxon>
        <taxon>Sphingobacteriia</taxon>
        <taxon>Sphingobacteriales</taxon>
        <taxon>Sphingobacteriaceae</taxon>
        <taxon>Mucilaginibacter</taxon>
    </lineage>
</organism>
<evidence type="ECO:0000313" key="2">
    <source>
        <dbReference type="Proteomes" id="UP000503278"/>
    </source>
</evidence>
<accession>A0A7L5DWL9</accession>
<dbReference type="AlphaFoldDB" id="A0A7L5DWL9"/>
<name>A0A7L5DWL9_9SPHI</name>
<dbReference type="EMBL" id="CP051682">
    <property type="protein sequence ID" value="QJD94648.1"/>
    <property type="molecule type" value="Genomic_DNA"/>
</dbReference>
<evidence type="ECO:0008006" key="3">
    <source>
        <dbReference type="Google" id="ProtNLM"/>
    </source>
</evidence>
<evidence type="ECO:0000313" key="1">
    <source>
        <dbReference type="EMBL" id="QJD94648.1"/>
    </source>
</evidence>
<proteinExistence type="predicted"/>
<reference evidence="1 2" key="1">
    <citation type="submission" date="2020-04" db="EMBL/GenBank/DDBJ databases">
        <title>Genome sequencing of novel species.</title>
        <authorList>
            <person name="Heo J."/>
            <person name="Kim S.-J."/>
            <person name="Kim J.-S."/>
            <person name="Hong S.-B."/>
            <person name="Kwon S.-W."/>
        </authorList>
    </citation>
    <scope>NUCLEOTIDE SEQUENCE [LARGE SCALE GENOMIC DNA]</scope>
    <source>
        <strain evidence="1 2">F39-2</strain>
    </source>
</reference>
<dbReference type="KEGG" id="mrob:HH214_01565"/>
<keyword evidence="2" id="KW-1185">Reference proteome</keyword>
<dbReference type="RefSeq" id="WP_169605665.1">
    <property type="nucleotide sequence ID" value="NZ_CP051682.1"/>
</dbReference>
<dbReference type="Proteomes" id="UP000503278">
    <property type="component" value="Chromosome"/>
</dbReference>
<protein>
    <recommendedName>
        <fullName evidence="3">HEPN domain-containing protein</fullName>
    </recommendedName>
</protein>
<gene>
    <name evidence="1" type="ORF">HH214_01565</name>
</gene>
<sequence>MYGAMIVGIEPPKFEGAYSIWKAAEVYRDAASLLYKRMQATIASYDLQFLLVQPCIVLEAFSIELYLKCLYQIENNKQANKIHNLKDLFILLTDVRKERLRLVYDTMCKNSNDLNFIRKSIPDINIELDYILELMSHTFQEFRYSYDSNIKLKGYYCLGEFQEALRTVILELNPEWKILVATGNIGEHDAEFKQANESTTKIIS</sequence>